<proteinExistence type="predicted"/>
<evidence type="ECO:0000313" key="3">
    <source>
        <dbReference type="EMBL" id="MFF5895594.1"/>
    </source>
</evidence>
<sequence length="367" mass="40563">MTVATTVDMRGYPRGRPGQVSDGTAIEGPYRGHYRETYVFALPGGPLRCKVHEPRSELFRFDRTSFVSEDRLLLDLRGRVSRIPEITVLDEHLLLQRFIEGRTLGRSPAGTLSARHAGQLGQLFGELVALDAGSIGARRLHDPVGPPADGDTGAFLDGLVTFTEQQVYRLHQDRFGSLFRELGVGERALDAIKARSRGLTSRPFTLVHGDLHRLNFVVDAADDLWTIDWELSMIGDPLYDLATHLHLMRYSPREAGRTACLWAGAVESVRPECARGWREDLATLLAYKRVQSVYTDVIRGAIALEQPGAGPVPGRLPVIAHRVREVLSRARVPLGLDAVPSLRRVMGAYARWIQGPASAGPHPEEHP</sequence>
<comment type="caution">
    <text evidence="3">The sequence shown here is derived from an EMBL/GenBank/DDBJ whole genome shotgun (WGS) entry which is preliminary data.</text>
</comment>
<dbReference type="Proteomes" id="UP001602322">
    <property type="component" value="Unassembled WGS sequence"/>
</dbReference>
<dbReference type="InterPro" id="IPR011009">
    <property type="entry name" value="Kinase-like_dom_sf"/>
</dbReference>
<evidence type="ECO:0000259" key="2">
    <source>
        <dbReference type="Pfam" id="PF01636"/>
    </source>
</evidence>
<organism evidence="3 4">
    <name type="scientific">Streptomyces argenteolus</name>
    <dbReference type="NCBI Taxonomy" id="67274"/>
    <lineage>
        <taxon>Bacteria</taxon>
        <taxon>Bacillati</taxon>
        <taxon>Actinomycetota</taxon>
        <taxon>Actinomycetes</taxon>
        <taxon>Kitasatosporales</taxon>
        <taxon>Streptomycetaceae</taxon>
        <taxon>Streptomyces</taxon>
    </lineage>
</organism>
<feature type="region of interest" description="Disordered" evidence="1">
    <location>
        <begin position="1"/>
        <end position="27"/>
    </location>
</feature>
<accession>A0ABW6X151</accession>
<keyword evidence="4" id="KW-1185">Reference proteome</keyword>
<dbReference type="PANTHER" id="PTHR40086">
    <property type="entry name" value="PHOSPHOTRANSFERASE YTMP-RELATED"/>
    <property type="match status" value="1"/>
</dbReference>
<dbReference type="PANTHER" id="PTHR40086:SF1">
    <property type="entry name" value="CELL CYCLE REGULATOR CCRZ"/>
    <property type="match status" value="1"/>
</dbReference>
<gene>
    <name evidence="3" type="ORF">ACFY8O_06640</name>
</gene>
<evidence type="ECO:0000313" key="4">
    <source>
        <dbReference type="Proteomes" id="UP001602322"/>
    </source>
</evidence>
<name>A0ABW6X151_9ACTN</name>
<dbReference type="InterPro" id="IPR002575">
    <property type="entry name" value="Aminoglycoside_PTrfase"/>
</dbReference>
<dbReference type="SUPFAM" id="SSF56112">
    <property type="entry name" value="Protein kinase-like (PK-like)"/>
    <property type="match status" value="1"/>
</dbReference>
<feature type="domain" description="Aminoglycoside phosphotransferase" evidence="2">
    <location>
        <begin position="71"/>
        <end position="253"/>
    </location>
</feature>
<evidence type="ECO:0000256" key="1">
    <source>
        <dbReference type="SAM" id="MobiDB-lite"/>
    </source>
</evidence>
<dbReference type="Gene3D" id="3.90.1200.10">
    <property type="match status" value="1"/>
</dbReference>
<reference evidence="3 4" key="1">
    <citation type="submission" date="2024-10" db="EMBL/GenBank/DDBJ databases">
        <title>The Natural Products Discovery Center: Release of the First 8490 Sequenced Strains for Exploring Actinobacteria Biosynthetic Diversity.</title>
        <authorList>
            <person name="Kalkreuter E."/>
            <person name="Kautsar S.A."/>
            <person name="Yang D."/>
            <person name="Bader C.D."/>
            <person name="Teijaro C.N."/>
            <person name="Fluegel L."/>
            <person name="Davis C.M."/>
            <person name="Simpson J.R."/>
            <person name="Lauterbach L."/>
            <person name="Steele A.D."/>
            <person name="Gui C."/>
            <person name="Meng S."/>
            <person name="Li G."/>
            <person name="Viehrig K."/>
            <person name="Ye F."/>
            <person name="Su P."/>
            <person name="Kiefer A.F."/>
            <person name="Nichols A."/>
            <person name="Cepeda A.J."/>
            <person name="Yan W."/>
            <person name="Fan B."/>
            <person name="Jiang Y."/>
            <person name="Adhikari A."/>
            <person name="Zheng C.-J."/>
            <person name="Schuster L."/>
            <person name="Cowan T.M."/>
            <person name="Smanski M.J."/>
            <person name="Chevrette M.G."/>
            <person name="De Carvalho L.P.S."/>
            <person name="Shen B."/>
        </authorList>
    </citation>
    <scope>NUCLEOTIDE SEQUENCE [LARGE SCALE GENOMIC DNA]</scope>
    <source>
        <strain evidence="3 4">NPDC012540</strain>
    </source>
</reference>
<dbReference type="Pfam" id="PF01636">
    <property type="entry name" value="APH"/>
    <property type="match status" value="1"/>
</dbReference>
<dbReference type="InterPro" id="IPR052077">
    <property type="entry name" value="CcrZ_PhaseVar_Mediator"/>
</dbReference>
<protein>
    <submittedName>
        <fullName evidence="3">Phosphotransferase</fullName>
    </submittedName>
</protein>
<dbReference type="RefSeq" id="WP_387899471.1">
    <property type="nucleotide sequence ID" value="NZ_JBIBEG010000001.1"/>
</dbReference>
<dbReference type="EMBL" id="JBIBEG010000001">
    <property type="protein sequence ID" value="MFF5895594.1"/>
    <property type="molecule type" value="Genomic_DNA"/>
</dbReference>